<reference evidence="1" key="1">
    <citation type="submission" date="2020-04" db="EMBL/GenBank/DDBJ databases">
        <authorList>
            <person name="Chiriac C."/>
            <person name="Salcher M."/>
            <person name="Ghai R."/>
            <person name="Kavagutti S V."/>
        </authorList>
    </citation>
    <scope>NUCLEOTIDE SEQUENCE</scope>
</reference>
<dbReference type="EMBL" id="LR797436">
    <property type="protein sequence ID" value="CAB4216050.1"/>
    <property type="molecule type" value="Genomic_DNA"/>
</dbReference>
<evidence type="ECO:0000313" key="2">
    <source>
        <dbReference type="EMBL" id="CAB4173176.1"/>
    </source>
</evidence>
<evidence type="ECO:0000313" key="3">
    <source>
        <dbReference type="EMBL" id="CAB4179621.1"/>
    </source>
</evidence>
<dbReference type="EMBL" id="LR796797">
    <property type="protein sequence ID" value="CAB4166884.1"/>
    <property type="molecule type" value="Genomic_DNA"/>
</dbReference>
<dbReference type="EMBL" id="LR796982">
    <property type="protein sequence ID" value="CAB4179621.1"/>
    <property type="molecule type" value="Genomic_DNA"/>
</dbReference>
<evidence type="ECO:0000313" key="4">
    <source>
        <dbReference type="EMBL" id="CAB4204342.1"/>
    </source>
</evidence>
<sequence length="90" mass="9988">MSGSATFPEPRSAFLDDEDFAALQDELKEIVVRVRALDPEQLDRFVFTAAHSLNLAQALDPTELAPLVTAVRFASALRYLARVVKKEATR</sequence>
<dbReference type="EMBL" id="LR797339">
    <property type="protein sequence ID" value="CAB4204342.1"/>
    <property type="molecule type" value="Genomic_DNA"/>
</dbReference>
<dbReference type="EMBL" id="LR796892">
    <property type="protein sequence ID" value="CAB4173176.1"/>
    <property type="molecule type" value="Genomic_DNA"/>
</dbReference>
<organism evidence="1">
    <name type="scientific">uncultured Caudovirales phage</name>
    <dbReference type="NCBI Taxonomy" id="2100421"/>
    <lineage>
        <taxon>Viruses</taxon>
        <taxon>Duplodnaviria</taxon>
        <taxon>Heunggongvirae</taxon>
        <taxon>Uroviricota</taxon>
        <taxon>Caudoviricetes</taxon>
        <taxon>Peduoviridae</taxon>
        <taxon>Maltschvirus</taxon>
        <taxon>Maltschvirus maltsch</taxon>
    </lineage>
</organism>
<gene>
    <name evidence="3" type="ORF">UFOVP1023_19</name>
    <name evidence="4" type="ORF">UFOVP1383_58</name>
    <name evidence="5" type="ORF">UFOVP1477_49</name>
    <name evidence="1" type="ORF">UFOVP848_42</name>
    <name evidence="2" type="ORF">UFOVP945_23</name>
</gene>
<name>A0A6J5PGS4_9CAUD</name>
<proteinExistence type="predicted"/>
<accession>A0A6J5PGS4</accession>
<evidence type="ECO:0000313" key="1">
    <source>
        <dbReference type="EMBL" id="CAB4166884.1"/>
    </source>
</evidence>
<protein>
    <submittedName>
        <fullName evidence="1">Uncharacterized protein</fullName>
    </submittedName>
</protein>
<evidence type="ECO:0000313" key="5">
    <source>
        <dbReference type="EMBL" id="CAB4216050.1"/>
    </source>
</evidence>